<dbReference type="PROSITE" id="PS52050">
    <property type="entry name" value="WYL"/>
    <property type="match status" value="1"/>
</dbReference>
<dbReference type="AlphaFoldDB" id="D4M1T7"/>
<organism evidence="2 3">
    <name type="scientific">[Ruminococcus] torques L2-14</name>
    <dbReference type="NCBI Taxonomy" id="657313"/>
    <lineage>
        <taxon>Bacteria</taxon>
        <taxon>Bacillati</taxon>
        <taxon>Bacillota</taxon>
        <taxon>Clostridia</taxon>
        <taxon>Lachnospirales</taxon>
        <taxon>Lachnospiraceae</taxon>
        <taxon>Mediterraneibacter</taxon>
    </lineage>
</organism>
<sequence length="393" mass="45486">MQENRAWNRLKDEELIETLKSMNTSELYPANAQKVYEALKDKYDANDLPSVRTVGRRLRSLLGKSGKELNEITDENGIGIIDKGKYNLGFKKVNKKGTYITGYWYDEKDGEEGGSSKYLARFLTDAVIYSKVLNPEYKPDYNSSLQRLFGTGQVKKLNTFSQNIVDLKPYSEEGGIDVMENVLTIQEAIDMQKKIEFKLGVYRYTSDGTIELDIENSKVRCVSPLQIMMSNGRYYVIAKNESTTQDFLFYRIDLMDGIDIIETKRIDVQGQVEWKDPQKFLISNPFFYSGEKEDIVIGFEEQQITQVVDWFGTEENGLFECLGTYYMEKPEKGNGKISMVKVKMVKLSFPEVNVMAFSFWIMQYMDCVEILEGDLLKKTLKERMKWALENRIK</sequence>
<accession>D4M1T7</accession>
<reference evidence="2 3" key="2">
    <citation type="submission" date="2010-03" db="EMBL/GenBank/DDBJ databases">
        <authorList>
            <person name="Pajon A."/>
        </authorList>
    </citation>
    <scope>NUCLEOTIDE SEQUENCE [LARGE SCALE GENOMIC DNA]</scope>
    <source>
        <strain evidence="2 3">L2-14</strain>
    </source>
</reference>
<dbReference type="InterPro" id="IPR026881">
    <property type="entry name" value="WYL_dom"/>
</dbReference>
<name>D4M1T7_9FIRM</name>
<dbReference type="KEGG" id="rto:RTO_04330"/>
<dbReference type="Pfam" id="PF13280">
    <property type="entry name" value="WYL"/>
    <property type="match status" value="1"/>
</dbReference>
<evidence type="ECO:0000259" key="1">
    <source>
        <dbReference type="Pfam" id="PF13280"/>
    </source>
</evidence>
<feature type="domain" description="WYL" evidence="1">
    <location>
        <begin position="181"/>
        <end position="258"/>
    </location>
</feature>
<protein>
    <recommendedName>
        <fullName evidence="1">WYL domain-containing protein</fullName>
    </recommendedName>
</protein>
<dbReference type="HOGENOM" id="CLU_701856_0_0_9"/>
<proteinExistence type="predicted"/>
<dbReference type="PATRIC" id="fig|657313.3.peg.118"/>
<reference evidence="2 3" key="1">
    <citation type="submission" date="2010-03" db="EMBL/GenBank/DDBJ databases">
        <title>The genome sequence of Ruminococcus torques L2-14.</title>
        <authorList>
            <consortium name="metaHIT consortium -- http://www.metahit.eu/"/>
            <person name="Pajon A."/>
            <person name="Turner K."/>
            <person name="Parkhill J."/>
            <person name="Duncan S."/>
            <person name="Flint H."/>
        </authorList>
    </citation>
    <scope>NUCLEOTIDE SEQUENCE [LARGE SCALE GENOMIC DNA]</scope>
    <source>
        <strain evidence="2 3">L2-14</strain>
    </source>
</reference>
<dbReference type="RefSeq" id="WP_015527839.1">
    <property type="nucleotide sequence ID" value="NC_021015.1"/>
</dbReference>
<gene>
    <name evidence="2" type="ORF">RTO_04330</name>
</gene>
<dbReference type="EMBL" id="FP929055">
    <property type="protein sequence ID" value="CBL25199.1"/>
    <property type="molecule type" value="Genomic_DNA"/>
</dbReference>
<dbReference type="Proteomes" id="UP000008956">
    <property type="component" value="Chromosome"/>
</dbReference>
<evidence type="ECO:0000313" key="3">
    <source>
        <dbReference type="Proteomes" id="UP000008956"/>
    </source>
</evidence>
<evidence type="ECO:0000313" key="2">
    <source>
        <dbReference type="EMBL" id="CBL25199.1"/>
    </source>
</evidence>